<sequence length="500" mass="52174">MRKELQRGTKKMLALLTALMLCLLPACAPAEEAQPTPGTLYTQLMLNALAAGREVYGDTSMQISMPTVAEVGDDELEVVQAVLDLLSCGSVTYSGAVTAEGFDGRMGLSMKDGDGLTNIADVAISLNGERALLTTSLMPTTALEVRYDEIVQLLGLDQIDWEALGAALGESLAGYANALTQWAATLPAPVEGGAVAATDTCDAAASTATIQLTGDELAALGQALGEAAKNDGFTSSLYAMTNGGDWSEAVDEAVENWRMSTSGAELELRILMNEAGSPVAFYLSGSGDVIGLESKTTENGALVRLCFASGGETLFDLVLDVSALLDETFRTDVRVAMVAGEADERVTLSEQISTEAAIVDGVETITGSGTVESVAEQGTDEAATQVRTTGTYQSEQVTKPVGDVDFETVSTANMQMTVAQDGTELMTIAYDVRSNLASREYVPADLSGMKTIGLTDLLDEATLTSLTAELTSGGMLALSKAMSLLPQETLTHIMELGAAL</sequence>
<evidence type="ECO:0000256" key="1">
    <source>
        <dbReference type="SAM" id="SignalP"/>
    </source>
</evidence>
<proteinExistence type="predicted"/>
<gene>
    <name evidence="2" type="ORF">IAB73_07160</name>
</gene>
<keyword evidence="1" id="KW-0732">Signal</keyword>
<accession>A0A9D0Z9Z9</accession>
<feature type="chain" id="PRO_5039125338" evidence="1">
    <location>
        <begin position="31"/>
        <end position="500"/>
    </location>
</feature>
<feature type="signal peptide" evidence="1">
    <location>
        <begin position="1"/>
        <end position="30"/>
    </location>
</feature>
<name>A0A9D0Z9Z9_9FIRM</name>
<comment type="caution">
    <text evidence="2">The sequence shown here is derived from an EMBL/GenBank/DDBJ whole genome shotgun (WGS) entry which is preliminary data.</text>
</comment>
<evidence type="ECO:0000313" key="2">
    <source>
        <dbReference type="EMBL" id="HIQ71966.1"/>
    </source>
</evidence>
<dbReference type="Proteomes" id="UP000886887">
    <property type="component" value="Unassembled WGS sequence"/>
</dbReference>
<reference evidence="2" key="2">
    <citation type="journal article" date="2021" name="PeerJ">
        <title>Extensive microbial diversity within the chicken gut microbiome revealed by metagenomics and culture.</title>
        <authorList>
            <person name="Gilroy R."/>
            <person name="Ravi A."/>
            <person name="Getino M."/>
            <person name="Pursley I."/>
            <person name="Horton D.L."/>
            <person name="Alikhan N.F."/>
            <person name="Baker D."/>
            <person name="Gharbi K."/>
            <person name="Hall N."/>
            <person name="Watson M."/>
            <person name="Adriaenssens E.M."/>
            <person name="Foster-Nyarko E."/>
            <person name="Jarju S."/>
            <person name="Secka A."/>
            <person name="Antonio M."/>
            <person name="Oren A."/>
            <person name="Chaudhuri R.R."/>
            <person name="La Ragione R."/>
            <person name="Hildebrand F."/>
            <person name="Pallen M.J."/>
        </authorList>
    </citation>
    <scope>NUCLEOTIDE SEQUENCE</scope>
    <source>
        <strain evidence="2">ChiSxjej2B14-6234</strain>
    </source>
</reference>
<organism evidence="2 3">
    <name type="scientific">Candidatus Onthenecus intestinigallinarum</name>
    <dbReference type="NCBI Taxonomy" id="2840875"/>
    <lineage>
        <taxon>Bacteria</taxon>
        <taxon>Bacillati</taxon>
        <taxon>Bacillota</taxon>
        <taxon>Clostridia</taxon>
        <taxon>Eubacteriales</taxon>
        <taxon>Candidatus Onthenecus</taxon>
    </lineage>
</organism>
<reference evidence="2" key="1">
    <citation type="submission" date="2020-10" db="EMBL/GenBank/DDBJ databases">
        <authorList>
            <person name="Gilroy R."/>
        </authorList>
    </citation>
    <scope>NUCLEOTIDE SEQUENCE</scope>
    <source>
        <strain evidence="2">ChiSxjej2B14-6234</strain>
    </source>
</reference>
<evidence type="ECO:0000313" key="3">
    <source>
        <dbReference type="Proteomes" id="UP000886887"/>
    </source>
</evidence>
<dbReference type="EMBL" id="DVFJ01000026">
    <property type="protein sequence ID" value="HIQ71966.1"/>
    <property type="molecule type" value="Genomic_DNA"/>
</dbReference>
<protein>
    <submittedName>
        <fullName evidence="2">Uncharacterized protein</fullName>
    </submittedName>
</protein>
<dbReference type="AlphaFoldDB" id="A0A9D0Z9Z9"/>